<organism evidence="2 3">
    <name type="scientific">Massilia rubra</name>
    <dbReference type="NCBI Taxonomy" id="2607910"/>
    <lineage>
        <taxon>Bacteria</taxon>
        <taxon>Pseudomonadati</taxon>
        <taxon>Pseudomonadota</taxon>
        <taxon>Betaproteobacteria</taxon>
        <taxon>Burkholderiales</taxon>
        <taxon>Oxalobacteraceae</taxon>
        <taxon>Telluria group</taxon>
        <taxon>Massilia</taxon>
    </lineage>
</organism>
<evidence type="ECO:0000259" key="1">
    <source>
        <dbReference type="Pfam" id="PF08885"/>
    </source>
</evidence>
<proteinExistence type="predicted"/>
<gene>
    <name evidence="2" type="ORF">F0185_13095</name>
</gene>
<protein>
    <submittedName>
        <fullName evidence="2">GSCFA domain-containing protein</fullName>
    </submittedName>
</protein>
<keyword evidence="3" id="KW-1185">Reference proteome</keyword>
<comment type="caution">
    <text evidence="2">The sequence shown here is derived from an EMBL/GenBank/DDBJ whole genome shotgun (WGS) entry which is preliminary data.</text>
</comment>
<evidence type="ECO:0000313" key="2">
    <source>
        <dbReference type="EMBL" id="NHZ34519.1"/>
    </source>
</evidence>
<feature type="domain" description="GSCFA" evidence="1">
    <location>
        <begin position="42"/>
        <end position="312"/>
    </location>
</feature>
<dbReference type="Pfam" id="PF08885">
    <property type="entry name" value="GSCFA"/>
    <property type="match status" value="1"/>
</dbReference>
<dbReference type="EMBL" id="VUYU01000007">
    <property type="protein sequence ID" value="NHZ34519.1"/>
    <property type="molecule type" value="Genomic_DNA"/>
</dbReference>
<accession>A0ABX0LSU9</accession>
<dbReference type="Proteomes" id="UP000785613">
    <property type="component" value="Unassembled WGS sequence"/>
</dbReference>
<dbReference type="InterPro" id="IPR014982">
    <property type="entry name" value="GSCFA"/>
</dbReference>
<name>A0ABX0LSU9_9BURK</name>
<dbReference type="RefSeq" id="WP_167225065.1">
    <property type="nucleotide sequence ID" value="NZ_VUYU01000007.1"/>
</dbReference>
<sequence>MPQHPYQDIPATSHWRKAFDGMAPNQIELVGDFKFKLSRHDKVATAGSCFAQHIARHLGRDGFNFFVTEPGHAIGSPDIKKAHHYGIFSARYGNVYTARQLLQLFDRAYGSFSPTEDCWLNASGRPIDPYRPSIEPGGFSSKEELLRDRVQHLRAVRTMFEHLDVFIFTLGLTEHWRSAIDGSVFPVCPGVAGGEFSPDKHVFHNSSVNEVIAELREFQDKLGQVNPGAKIIFTVSPVPLMATMEPRHVLVSTVASKSILRVAADQLEREFSHIAYFPSYEIVTSPFSKGSYFGPDLRSVTEAGVEHVMRTFLAHATEGGTGGHAPPAAPGSGREQATFDAQAHAIVNVMCDEDLL</sequence>
<reference evidence="2 3" key="1">
    <citation type="submission" date="2019-09" db="EMBL/GenBank/DDBJ databases">
        <title>Taxonomy of Antarctic Massilia spp.: description of Massilia rubra sp. nov., Massilia aquatica sp. nov., Massilia mucilaginosa sp. nov., Massilia frigida sp. nov. isolated from streams, lakes and regoliths.</title>
        <authorList>
            <person name="Holochova P."/>
            <person name="Sedlacek I."/>
            <person name="Kralova S."/>
            <person name="Maslanova I."/>
            <person name="Busse H.-J."/>
            <person name="Stankova E."/>
            <person name="Vrbovska V."/>
            <person name="Kovarovic V."/>
            <person name="Bartak M."/>
            <person name="Svec P."/>
            <person name="Pantucek R."/>
        </authorList>
    </citation>
    <scope>NUCLEOTIDE SEQUENCE [LARGE SCALE GENOMIC DNA]</scope>
    <source>
        <strain evidence="2 3">CCM 8692</strain>
    </source>
</reference>
<evidence type="ECO:0000313" key="3">
    <source>
        <dbReference type="Proteomes" id="UP000785613"/>
    </source>
</evidence>